<organism evidence="2 3">
    <name type="scientific">Halosimplex litoreum</name>
    <dbReference type="NCBI Taxonomy" id="1198301"/>
    <lineage>
        <taxon>Archaea</taxon>
        <taxon>Methanobacteriati</taxon>
        <taxon>Methanobacteriota</taxon>
        <taxon>Stenosarchaea group</taxon>
        <taxon>Halobacteria</taxon>
        <taxon>Halobacteriales</taxon>
        <taxon>Haloarculaceae</taxon>
        <taxon>Halosimplex</taxon>
    </lineage>
</organism>
<dbReference type="OrthoDB" id="383801at2157"/>
<accession>A0A7T3KUJ0</accession>
<evidence type="ECO:0000313" key="2">
    <source>
        <dbReference type="EMBL" id="QPV62339.1"/>
    </source>
</evidence>
<dbReference type="Proteomes" id="UP000595001">
    <property type="component" value="Chromosome"/>
</dbReference>
<name>A0A7T3KUJ0_9EURY</name>
<dbReference type="KEGG" id="hlt:I7X12_16590"/>
<keyword evidence="3" id="KW-1185">Reference proteome</keyword>
<feature type="compositionally biased region" description="Basic and acidic residues" evidence="1">
    <location>
        <begin position="11"/>
        <end position="22"/>
    </location>
</feature>
<dbReference type="AlphaFoldDB" id="A0A7T3KUJ0"/>
<evidence type="ECO:0000313" key="3">
    <source>
        <dbReference type="Proteomes" id="UP000595001"/>
    </source>
</evidence>
<dbReference type="InterPro" id="IPR006311">
    <property type="entry name" value="TAT_signal"/>
</dbReference>
<feature type="region of interest" description="Disordered" evidence="1">
    <location>
        <begin position="40"/>
        <end position="67"/>
    </location>
</feature>
<dbReference type="EMBL" id="CP065856">
    <property type="protein sequence ID" value="QPV62339.1"/>
    <property type="molecule type" value="Genomic_DNA"/>
</dbReference>
<dbReference type="RefSeq" id="WP_198061146.1">
    <property type="nucleotide sequence ID" value="NZ_CP065856.1"/>
</dbReference>
<feature type="compositionally biased region" description="Polar residues" evidence="1">
    <location>
        <begin position="1"/>
        <end position="10"/>
    </location>
</feature>
<feature type="region of interest" description="Disordered" evidence="1">
    <location>
        <begin position="1"/>
        <end position="23"/>
    </location>
</feature>
<dbReference type="PROSITE" id="PS51318">
    <property type="entry name" value="TAT"/>
    <property type="match status" value="1"/>
</dbReference>
<sequence>MSNEETSSRSMDSDTDHSEASRRQVLQAVGSSAVLGVGLSQASGSVAARDDDSYETERLSKKEAGELRGEVMSSSAFKTVRQELQDRDFWPSFGESAVAARVTSTESDEEWSVFKMNCEYRGDKSGDDGNKAILYARKDDGRLFVRSIFRRDSDPVNVYEYECDVGDNSSAGSAEEMSHFVIPVSGGGDN</sequence>
<reference evidence="2 3" key="1">
    <citation type="submission" date="2020-12" db="EMBL/GenBank/DDBJ databases">
        <title>Halosimplex halophilum sp. nov. and Halosimplex salinum sp. nov., two new members of the genus Halosimplex.</title>
        <authorList>
            <person name="Cui H.L."/>
        </authorList>
    </citation>
    <scope>NUCLEOTIDE SEQUENCE [LARGE SCALE GENOMIC DNA]</scope>
    <source>
        <strain evidence="2 3">YGH94</strain>
    </source>
</reference>
<proteinExistence type="predicted"/>
<gene>
    <name evidence="2" type="ORF">I7X12_16590</name>
</gene>
<dbReference type="GeneID" id="60590145"/>
<evidence type="ECO:0000256" key="1">
    <source>
        <dbReference type="SAM" id="MobiDB-lite"/>
    </source>
</evidence>
<protein>
    <submittedName>
        <fullName evidence="2">Uncharacterized protein</fullName>
    </submittedName>
</protein>
<feature type="compositionally biased region" description="Basic and acidic residues" evidence="1">
    <location>
        <begin position="48"/>
        <end position="67"/>
    </location>
</feature>